<organism evidence="1 2">
    <name type="scientific">Kalanchoe fedtschenkoi</name>
    <name type="common">Lavender scallops</name>
    <name type="synonym">South American air plant</name>
    <dbReference type="NCBI Taxonomy" id="63787"/>
    <lineage>
        <taxon>Eukaryota</taxon>
        <taxon>Viridiplantae</taxon>
        <taxon>Streptophyta</taxon>
        <taxon>Embryophyta</taxon>
        <taxon>Tracheophyta</taxon>
        <taxon>Spermatophyta</taxon>
        <taxon>Magnoliopsida</taxon>
        <taxon>eudicotyledons</taxon>
        <taxon>Gunneridae</taxon>
        <taxon>Pentapetalae</taxon>
        <taxon>Saxifragales</taxon>
        <taxon>Crassulaceae</taxon>
        <taxon>Kalanchoe</taxon>
    </lineage>
</organism>
<evidence type="ECO:0000313" key="2">
    <source>
        <dbReference type="Proteomes" id="UP000594263"/>
    </source>
</evidence>
<dbReference type="AlphaFoldDB" id="A0A7N0UJP6"/>
<keyword evidence="2" id="KW-1185">Reference proteome</keyword>
<accession>A0A7N0UJP6</accession>
<evidence type="ECO:0000313" key="1">
    <source>
        <dbReference type="EnsemblPlants" id="Kaladp0068s0240.1.v1.1"/>
    </source>
</evidence>
<name>A0A7N0UJP6_KALFE</name>
<dbReference type="Proteomes" id="UP000594263">
    <property type="component" value="Unplaced"/>
</dbReference>
<dbReference type="Gramene" id="Kaladp0068s0240.1.v1.1">
    <property type="protein sequence ID" value="Kaladp0068s0240.1.v1.1"/>
    <property type="gene ID" value="Kaladp0068s0240.v1.1"/>
</dbReference>
<protein>
    <submittedName>
        <fullName evidence="1">Uncharacterized protein</fullName>
    </submittedName>
</protein>
<reference evidence="1" key="1">
    <citation type="submission" date="2021-01" db="UniProtKB">
        <authorList>
            <consortium name="EnsemblPlants"/>
        </authorList>
    </citation>
    <scope>IDENTIFICATION</scope>
</reference>
<proteinExistence type="predicted"/>
<dbReference type="EnsemblPlants" id="Kaladp0068s0240.1.v1.1">
    <property type="protein sequence ID" value="Kaladp0068s0240.1.v1.1"/>
    <property type="gene ID" value="Kaladp0068s0240.v1.1"/>
</dbReference>
<sequence>MDSYAILLDVKTDAESGSKQKYLMLIGSIQLSAAGREERGSAAGMKDILIGSRFIGLDMAHAGDNRMCCLVAHPVLKILGLHVQDKSITAEIKKILDLS</sequence>